<gene>
    <name evidence="1" type="ORF">DAKH74_046880</name>
</gene>
<dbReference type="PANTHER" id="PTHR28052:SF1">
    <property type="entry name" value="UPF0545 PROTEIN C22ORF39"/>
    <property type="match status" value="1"/>
</dbReference>
<dbReference type="InterPro" id="IPR021475">
    <property type="entry name" value="Pants/Emi1-like"/>
</dbReference>
<reference evidence="1 2" key="1">
    <citation type="journal article" date="2023" name="Elife">
        <title>Identification of key yeast species and microbe-microbe interactions impacting larval growth of Drosophila in the wild.</title>
        <authorList>
            <person name="Mure A."/>
            <person name="Sugiura Y."/>
            <person name="Maeda R."/>
            <person name="Honda K."/>
            <person name="Sakurai N."/>
            <person name="Takahashi Y."/>
            <person name="Watada M."/>
            <person name="Katoh T."/>
            <person name="Gotoh A."/>
            <person name="Gotoh Y."/>
            <person name="Taniguchi I."/>
            <person name="Nakamura K."/>
            <person name="Hayashi T."/>
            <person name="Katayama T."/>
            <person name="Uemura T."/>
            <person name="Hattori Y."/>
        </authorList>
    </citation>
    <scope>NUCLEOTIDE SEQUENCE [LARGE SCALE GENOMIC DNA]</scope>
    <source>
        <strain evidence="1 2">KH-74</strain>
    </source>
</reference>
<evidence type="ECO:0000313" key="2">
    <source>
        <dbReference type="Proteomes" id="UP001377567"/>
    </source>
</evidence>
<protein>
    <submittedName>
        <fullName evidence="1">Emi1 protein</fullName>
    </submittedName>
</protein>
<accession>A0AAV5S5G9</accession>
<comment type="caution">
    <text evidence="1">The sequence shown here is derived from an EMBL/GenBank/DDBJ whole genome shotgun (WGS) entry which is preliminary data.</text>
</comment>
<dbReference type="AlphaFoldDB" id="A0AAV5S5G9"/>
<dbReference type="EMBL" id="BTGD01000018">
    <property type="protein sequence ID" value="GMM58072.1"/>
    <property type="molecule type" value="Genomic_DNA"/>
</dbReference>
<dbReference type="Proteomes" id="UP001377567">
    <property type="component" value="Unassembled WGS sequence"/>
</dbReference>
<dbReference type="Pfam" id="PF11326">
    <property type="entry name" value="PANTS-like"/>
    <property type="match status" value="1"/>
</dbReference>
<sequence>MSGSKYPTTMSCMEAFNRLTTCYSLGGQFRSYYRVGHLNPCDRQLEKLKFCVWSGKDPVAVQQWYRAEAERNLRVVGSSEAIWQERE</sequence>
<evidence type="ECO:0000313" key="1">
    <source>
        <dbReference type="EMBL" id="GMM58072.1"/>
    </source>
</evidence>
<keyword evidence="2" id="KW-1185">Reference proteome</keyword>
<organism evidence="1 2">
    <name type="scientific">Maudiozyma humilis</name>
    <name type="common">Sour dough yeast</name>
    <name type="synonym">Kazachstania humilis</name>
    <dbReference type="NCBI Taxonomy" id="51915"/>
    <lineage>
        <taxon>Eukaryota</taxon>
        <taxon>Fungi</taxon>
        <taxon>Dikarya</taxon>
        <taxon>Ascomycota</taxon>
        <taxon>Saccharomycotina</taxon>
        <taxon>Saccharomycetes</taxon>
        <taxon>Saccharomycetales</taxon>
        <taxon>Saccharomycetaceae</taxon>
        <taxon>Maudiozyma</taxon>
    </lineage>
</organism>
<dbReference type="PANTHER" id="PTHR28052">
    <property type="entry name" value="UPF0545 PROTEIN C22ORF39"/>
    <property type="match status" value="1"/>
</dbReference>
<name>A0AAV5S5G9_MAUHU</name>
<proteinExistence type="predicted"/>